<keyword evidence="2" id="KW-1003">Cell membrane</keyword>
<dbReference type="EMBL" id="MNAN01000028">
    <property type="protein sequence ID" value="OHU96003.1"/>
    <property type="molecule type" value="Genomic_DNA"/>
</dbReference>
<dbReference type="InterPro" id="IPR000731">
    <property type="entry name" value="SSD"/>
</dbReference>
<dbReference type="InterPro" id="IPR050545">
    <property type="entry name" value="Mycobact_MmpL"/>
</dbReference>
<dbReference type="OrthoDB" id="9803781at2"/>
<dbReference type="STRING" id="327939.BIW53_09385"/>
<evidence type="ECO:0000256" key="5">
    <source>
        <dbReference type="ARBA" id="ARBA00023136"/>
    </source>
</evidence>
<evidence type="ECO:0000313" key="9">
    <source>
        <dbReference type="Proteomes" id="UP000180253"/>
    </source>
</evidence>
<dbReference type="PROSITE" id="PS50156">
    <property type="entry name" value="SSD"/>
    <property type="match status" value="2"/>
</dbReference>
<evidence type="ECO:0000256" key="6">
    <source>
        <dbReference type="SAM" id="Phobius"/>
    </source>
</evidence>
<feature type="transmembrane region" description="Helical" evidence="6">
    <location>
        <begin position="703"/>
        <end position="723"/>
    </location>
</feature>
<dbReference type="SUPFAM" id="SSF82866">
    <property type="entry name" value="Multidrug efflux transporter AcrB transmembrane domain"/>
    <property type="match status" value="2"/>
</dbReference>
<evidence type="ECO:0000256" key="4">
    <source>
        <dbReference type="ARBA" id="ARBA00022989"/>
    </source>
</evidence>
<dbReference type="Pfam" id="PF03176">
    <property type="entry name" value="MMPL"/>
    <property type="match status" value="2"/>
</dbReference>
<dbReference type="GO" id="GO:0005886">
    <property type="term" value="C:plasma membrane"/>
    <property type="evidence" value="ECO:0007669"/>
    <property type="project" value="UniProtKB-SubCell"/>
</dbReference>
<accession>A0A1S1N9G4</accession>
<keyword evidence="4 6" id="KW-1133">Transmembrane helix</keyword>
<dbReference type="Gene3D" id="1.20.1640.10">
    <property type="entry name" value="Multidrug efflux transporter AcrB transmembrane domain"/>
    <property type="match status" value="2"/>
</dbReference>
<keyword evidence="5 6" id="KW-0472">Membrane</keyword>
<feature type="transmembrane region" description="Helical" evidence="6">
    <location>
        <begin position="342"/>
        <end position="366"/>
    </location>
</feature>
<feature type="transmembrane region" description="Helical" evidence="6">
    <location>
        <begin position="293"/>
        <end position="309"/>
    </location>
</feature>
<evidence type="ECO:0000313" key="8">
    <source>
        <dbReference type="EMBL" id="OHU96003.1"/>
    </source>
</evidence>
<comment type="subcellular location">
    <subcellularLocation>
        <location evidence="1">Cell membrane</location>
        <topology evidence="1">Multi-pass membrane protein</topology>
    </subcellularLocation>
</comment>
<evidence type="ECO:0000256" key="2">
    <source>
        <dbReference type="ARBA" id="ARBA00022475"/>
    </source>
</evidence>
<feature type="transmembrane region" description="Helical" evidence="6">
    <location>
        <begin position="678"/>
        <end position="696"/>
    </location>
</feature>
<proteinExistence type="predicted"/>
<feature type="transmembrane region" description="Helical" evidence="6">
    <location>
        <begin position="416"/>
        <end position="438"/>
    </location>
</feature>
<dbReference type="InterPro" id="IPR004869">
    <property type="entry name" value="MMPL_dom"/>
</dbReference>
<feature type="transmembrane region" description="Helical" evidence="6">
    <location>
        <begin position="774"/>
        <end position="795"/>
    </location>
</feature>
<feature type="transmembrane region" description="Helical" evidence="6">
    <location>
        <begin position="386"/>
        <end position="404"/>
    </location>
</feature>
<evidence type="ECO:0000256" key="3">
    <source>
        <dbReference type="ARBA" id="ARBA00022692"/>
    </source>
</evidence>
<feature type="transmembrane region" description="Helical" evidence="6">
    <location>
        <begin position="475"/>
        <end position="497"/>
    </location>
</feature>
<feature type="transmembrane region" description="Helical" evidence="6">
    <location>
        <begin position="316"/>
        <end position="336"/>
    </location>
</feature>
<evidence type="ECO:0000256" key="1">
    <source>
        <dbReference type="ARBA" id="ARBA00004651"/>
    </source>
</evidence>
<gene>
    <name evidence="8" type="ORF">BIW53_09385</name>
</gene>
<keyword evidence="3 6" id="KW-0812">Transmembrane</keyword>
<sequence>MNQMKSFTEKYSNFVLNNSKLLTSLLVIVSLFFAVQLLWIKVNPSLFLLDKTHEGRIHMDRARDIYSGSGEQILVGVVTDKDSIFNVASLEQVSALSKAFATLNLVTEKDTEALQALATDQQSSAQIDAILEHGVNEDDKFKLSKLLEHVRATQPQQLDTIHYLEGLLVRAAPIVRIRSIANVENIQLKDEFLDIHDLMETVPKNVEEARKLEQEAYENKLFIDSLISADRKSTMIQIELLIDEEDSYNLQKFYGKVVDVLNNTDSADSFHIGGTATYMAAITQIVEQDNNKFFPFVVAVIALLLFISFRSWQGIWLPLSIAIVTLIWTMGVVSLLGFKLNIITNMIPVFLISIAVADAIHFLTAYDKYKQSYDQTVSVVKSLDHLMLPMLLTTITTFFGFFALSSSNLSFIREFGLFVAIGVVFAFILTVTMLPLILPRLKSNQAQAKATSKGLLNVVEKFGAKANKLSTSKPWLVLLALVVLIGTMGTLGSKVVVDNENIASFSDSTRVRQDNDALNAHFGGTIPVSIWFESEQKEILKTPEMAAFVRDIQAHISAHEHVGYTLSYVDYLDRIHDVIADDGQSTLPESATQELISQYFLLYEFGQGTEILDVIDYDYMNTRIIALSHTDKGTVWQDIIKSVSAYAEGKLPSGVTMHVIGTGELQASNIPEIINSQISSFVISVALISILMVILFRSFVLGFIGIAPLISTIAMLAGIMALLDIPLDIGTSMICGICFGVGIDYSIHFISVYKRNFAELNEDVNSALAQTMQTVCRPILVNSLTLSCGFFMLYFSDYAAIRNLGVLVAMSMILSAVISLFMLPTLIRLTNRGLPSEVIEGAQGSKV</sequence>
<feature type="domain" description="SSD" evidence="7">
    <location>
        <begin position="699"/>
        <end position="829"/>
    </location>
</feature>
<evidence type="ECO:0000259" key="7">
    <source>
        <dbReference type="PROSITE" id="PS50156"/>
    </source>
</evidence>
<protein>
    <recommendedName>
        <fullName evidence="7">SSD domain-containing protein</fullName>
    </recommendedName>
</protein>
<feature type="transmembrane region" description="Helical" evidence="6">
    <location>
        <begin position="729"/>
        <end position="753"/>
    </location>
</feature>
<name>A0A1S1N9G4_9GAMM</name>
<dbReference type="Proteomes" id="UP000180253">
    <property type="component" value="Unassembled WGS sequence"/>
</dbReference>
<feature type="domain" description="SSD" evidence="7">
    <location>
        <begin position="319"/>
        <end position="440"/>
    </location>
</feature>
<dbReference type="PANTHER" id="PTHR33406:SF13">
    <property type="entry name" value="MEMBRANE PROTEIN YDFJ"/>
    <property type="match status" value="1"/>
</dbReference>
<dbReference type="PANTHER" id="PTHR33406">
    <property type="entry name" value="MEMBRANE PROTEIN MJ1562-RELATED"/>
    <property type="match status" value="1"/>
</dbReference>
<feature type="transmembrane region" description="Helical" evidence="6">
    <location>
        <begin position="21"/>
        <end position="40"/>
    </location>
</feature>
<dbReference type="RefSeq" id="WP_070991570.1">
    <property type="nucleotide sequence ID" value="NZ_CBCSHD010000001.1"/>
</dbReference>
<dbReference type="AlphaFoldDB" id="A0A1S1N9G4"/>
<keyword evidence="9" id="KW-1185">Reference proteome</keyword>
<comment type="caution">
    <text evidence="8">The sequence shown here is derived from an EMBL/GenBank/DDBJ whole genome shotgun (WGS) entry which is preliminary data.</text>
</comment>
<organism evidence="8 9">
    <name type="scientific">Pseudoalteromonas byunsanensis</name>
    <dbReference type="NCBI Taxonomy" id="327939"/>
    <lineage>
        <taxon>Bacteria</taxon>
        <taxon>Pseudomonadati</taxon>
        <taxon>Pseudomonadota</taxon>
        <taxon>Gammaproteobacteria</taxon>
        <taxon>Alteromonadales</taxon>
        <taxon>Pseudoalteromonadaceae</taxon>
        <taxon>Pseudoalteromonas</taxon>
    </lineage>
</organism>
<reference evidence="8 9" key="1">
    <citation type="submission" date="2016-10" db="EMBL/GenBank/DDBJ databases">
        <title>Pseudoalteromonas amylolytica sp. nov., isolated from the surface seawater.</title>
        <authorList>
            <person name="Wu Y.-H."/>
            <person name="Cheng H."/>
            <person name="Jin X.-B."/>
            <person name="Wang C.-S."/>
            <person name="Xu X.-W."/>
        </authorList>
    </citation>
    <scope>NUCLEOTIDE SEQUENCE [LARGE SCALE GENOMIC DNA]</scope>
    <source>
        <strain evidence="8 9">JCM 12483</strain>
    </source>
</reference>
<feature type="transmembrane region" description="Helical" evidence="6">
    <location>
        <begin position="801"/>
        <end position="823"/>
    </location>
</feature>